<dbReference type="InterPro" id="IPR038062">
    <property type="entry name" value="ScdA-like_N_sf"/>
</dbReference>
<dbReference type="Proteomes" id="UP000218267">
    <property type="component" value="Chromosome"/>
</dbReference>
<evidence type="ECO:0000256" key="4">
    <source>
        <dbReference type="ARBA" id="ARBA00023004"/>
    </source>
</evidence>
<dbReference type="OrthoDB" id="9797132at2"/>
<keyword evidence="7" id="KW-1185">Reference proteome</keyword>
<keyword evidence="2" id="KW-0963">Cytoplasm</keyword>
<evidence type="ECO:0000256" key="3">
    <source>
        <dbReference type="ARBA" id="ARBA00022723"/>
    </source>
</evidence>
<organism evidence="6 7">
    <name type="scientific">Labilibaculum antarcticum</name>
    <dbReference type="NCBI Taxonomy" id="1717717"/>
    <lineage>
        <taxon>Bacteria</taxon>
        <taxon>Pseudomonadati</taxon>
        <taxon>Bacteroidota</taxon>
        <taxon>Bacteroidia</taxon>
        <taxon>Marinilabiliales</taxon>
        <taxon>Marinifilaceae</taxon>
        <taxon>Labilibaculum</taxon>
    </lineage>
</organism>
<dbReference type="Pfam" id="PF04405">
    <property type="entry name" value="ScdA_N"/>
    <property type="match status" value="1"/>
</dbReference>
<evidence type="ECO:0000256" key="2">
    <source>
        <dbReference type="ARBA" id="ARBA00022490"/>
    </source>
</evidence>
<dbReference type="Pfam" id="PF01814">
    <property type="entry name" value="Hemerythrin"/>
    <property type="match status" value="1"/>
</dbReference>
<dbReference type="PANTHER" id="PTHR36438:SF1">
    <property type="entry name" value="IRON-SULFUR CLUSTER REPAIR PROTEIN YTFE"/>
    <property type="match status" value="1"/>
</dbReference>
<reference evidence="7" key="2">
    <citation type="journal article" date="2020" name="Antonie Van Leeuwenhoek">
        <title>Labilibaculum antarcticum sp. nov., a novel facultative anaerobic, psychrotorelant bacterium isolated from marine sediment of Antarctica.</title>
        <authorList>
            <person name="Watanabe M."/>
            <person name="Kojima H."/>
            <person name="Fukui M."/>
        </authorList>
    </citation>
    <scope>NUCLEOTIDE SEQUENCE [LARGE SCALE GENOMIC DNA]</scope>
    <source>
        <strain evidence="7">SPP2</strain>
    </source>
</reference>
<accession>A0A1Y1CHN6</accession>
<dbReference type="KEGG" id="mbas:ALGA_1522"/>
<evidence type="ECO:0000256" key="1">
    <source>
        <dbReference type="ARBA" id="ARBA00004496"/>
    </source>
</evidence>
<reference evidence="6 7" key="1">
    <citation type="journal article" date="2018" name="Mar. Genomics">
        <title>Complete genome sequence of Marinifilaceae bacterium strain SPP2, isolated from the Antarctic marine sediment.</title>
        <authorList>
            <person name="Watanabe M."/>
            <person name="Kojima H."/>
            <person name="Fukui M."/>
        </authorList>
    </citation>
    <scope>NUCLEOTIDE SEQUENCE [LARGE SCALE GENOMIC DNA]</scope>
    <source>
        <strain evidence="6 7">SPP2</strain>
    </source>
</reference>
<dbReference type="GO" id="GO:0046872">
    <property type="term" value="F:metal ion binding"/>
    <property type="evidence" value="ECO:0007669"/>
    <property type="project" value="UniProtKB-KW"/>
</dbReference>
<keyword evidence="4" id="KW-0408">Iron</keyword>
<dbReference type="RefSeq" id="WP_096428779.1">
    <property type="nucleotide sequence ID" value="NZ_AP018042.1"/>
</dbReference>
<protein>
    <submittedName>
        <fullName evidence="6">Iron-sulfur cluster repair di-iron protein</fullName>
    </submittedName>
</protein>
<dbReference type="PANTHER" id="PTHR36438">
    <property type="entry name" value="IRON-SULFUR CLUSTER REPAIR PROTEIN YTFE"/>
    <property type="match status" value="1"/>
</dbReference>
<sequence length="241" mass="27884">MISQETHVGDIVRSHFQTVKIFDDHQIDFCCGGKQSVREACEKQSLDPNEVIEKLEAAIKSPADAPEFDKMPLGELIQYIKENHHSYVREQIPMISKFLNKIEEVHGSKHPEIEMINLHFKESAKQLSVHMDKEETELFPFIEKLVKLTSGELFDSLSVEISAEETIYSLIQEHEKEGDRFEEISRLTLGYQPPQGACNTFRAAYQNLQAFEKDLHRHVHLENNILFPKAIILEQDIRKNN</sequence>
<dbReference type="InterPro" id="IPR019903">
    <property type="entry name" value="RIC_family"/>
</dbReference>
<evidence type="ECO:0000313" key="7">
    <source>
        <dbReference type="Proteomes" id="UP000218267"/>
    </source>
</evidence>
<feature type="domain" description="Hemerythrin-like" evidence="5">
    <location>
        <begin position="83"/>
        <end position="230"/>
    </location>
</feature>
<dbReference type="AlphaFoldDB" id="A0A1Y1CHN6"/>
<evidence type="ECO:0000313" key="6">
    <source>
        <dbReference type="EMBL" id="BAX79898.1"/>
    </source>
</evidence>
<comment type="subcellular location">
    <subcellularLocation>
        <location evidence="1">Cytoplasm</location>
    </subcellularLocation>
</comment>
<proteinExistence type="predicted"/>
<keyword evidence="3" id="KW-0479">Metal-binding</keyword>
<evidence type="ECO:0000259" key="5">
    <source>
        <dbReference type="Pfam" id="PF01814"/>
    </source>
</evidence>
<dbReference type="GO" id="GO:0005737">
    <property type="term" value="C:cytoplasm"/>
    <property type="evidence" value="ECO:0007669"/>
    <property type="project" value="UniProtKB-SubCell"/>
</dbReference>
<name>A0A1Y1CHN6_9BACT</name>
<gene>
    <name evidence="6" type="ORF">ALGA_1522</name>
</gene>
<dbReference type="Gene3D" id="1.10.3910.10">
    <property type="entry name" value="SP0561-like"/>
    <property type="match status" value="1"/>
</dbReference>
<dbReference type="InterPro" id="IPR012312">
    <property type="entry name" value="Hemerythrin-like"/>
</dbReference>
<dbReference type="NCBIfam" id="TIGR03652">
    <property type="entry name" value="FeS_repair_RIC"/>
    <property type="match status" value="1"/>
</dbReference>
<dbReference type="EMBL" id="AP018042">
    <property type="protein sequence ID" value="BAX79898.1"/>
    <property type="molecule type" value="Genomic_DNA"/>
</dbReference>
<dbReference type="Gene3D" id="1.20.120.520">
    <property type="entry name" value="nmb1532 protein domain like"/>
    <property type="match status" value="1"/>
</dbReference>